<dbReference type="PRINTS" id="PR01551">
    <property type="entry name" value="SPO11HOMOLOG"/>
</dbReference>
<dbReference type="OrthoDB" id="5377392at2759"/>
<keyword evidence="7" id="KW-0460">Magnesium</keyword>
<keyword evidence="9 12" id="KW-0238">DNA-binding</keyword>
<dbReference type="EMBL" id="KN833698">
    <property type="protein sequence ID" value="KIK27106.1"/>
    <property type="molecule type" value="Genomic_DNA"/>
</dbReference>
<evidence type="ECO:0000256" key="11">
    <source>
        <dbReference type="ARBA" id="ARBA00023242"/>
    </source>
</evidence>
<dbReference type="GO" id="GO:0046872">
    <property type="term" value="F:metal ion binding"/>
    <property type="evidence" value="ECO:0007669"/>
    <property type="project" value="UniProtKB-KW"/>
</dbReference>
<dbReference type="PANTHER" id="PTHR10848:SF0">
    <property type="entry name" value="MEIOTIC RECOMBINATION PROTEIN SPO11"/>
    <property type="match status" value="1"/>
</dbReference>
<dbReference type="Gene3D" id="1.10.10.10">
    <property type="entry name" value="Winged helix-like DNA-binding domain superfamily/Winged helix DNA-binding domain"/>
    <property type="match status" value="1"/>
</dbReference>
<evidence type="ECO:0000256" key="12">
    <source>
        <dbReference type="PROSITE-ProRule" id="PRU01385"/>
    </source>
</evidence>
<evidence type="ECO:0000256" key="6">
    <source>
        <dbReference type="ARBA" id="ARBA00022723"/>
    </source>
</evidence>
<dbReference type="Pfam" id="PF21180">
    <property type="entry name" value="TOP6A-Spo11_Toprim"/>
    <property type="match status" value="1"/>
</dbReference>
<proteinExistence type="inferred from homology"/>
<gene>
    <name evidence="15" type="ORF">PISMIDRAFT_221585</name>
</gene>
<dbReference type="InterPro" id="IPR013049">
    <property type="entry name" value="Spo11/TopoVI_A_N"/>
</dbReference>
<evidence type="ECO:0000313" key="16">
    <source>
        <dbReference type="Proteomes" id="UP000054018"/>
    </source>
</evidence>
<dbReference type="Proteomes" id="UP000054018">
    <property type="component" value="Unassembled WGS sequence"/>
</dbReference>
<feature type="domain" description="Spo11/DNA topoisomerase VI subunit A N-terminal" evidence="13">
    <location>
        <begin position="76"/>
        <end position="137"/>
    </location>
</feature>
<comment type="subcellular location">
    <subcellularLocation>
        <location evidence="3">Nucleus</location>
    </subcellularLocation>
</comment>
<dbReference type="PRINTS" id="PR01550">
    <property type="entry name" value="TOP6AFAMILY"/>
</dbReference>
<evidence type="ECO:0000256" key="1">
    <source>
        <dbReference type="ARBA" id="ARBA00000185"/>
    </source>
</evidence>
<accession>A0A0C9ZCV5</accession>
<name>A0A0C9ZCV5_9AGAM</name>
<evidence type="ECO:0000256" key="2">
    <source>
        <dbReference type="ARBA" id="ARBA00001946"/>
    </source>
</evidence>
<dbReference type="GO" id="GO:0003918">
    <property type="term" value="F:DNA topoisomerase type II (double strand cut, ATP-hydrolyzing) activity"/>
    <property type="evidence" value="ECO:0007669"/>
    <property type="project" value="UniProtKB-UniRule"/>
</dbReference>
<evidence type="ECO:0000256" key="10">
    <source>
        <dbReference type="ARBA" id="ARBA00023235"/>
    </source>
</evidence>
<dbReference type="InterPro" id="IPR002815">
    <property type="entry name" value="Spo11/TopoVI_A"/>
</dbReference>
<dbReference type="Gene3D" id="3.40.1360.10">
    <property type="match status" value="1"/>
</dbReference>
<dbReference type="GO" id="GO:0005524">
    <property type="term" value="F:ATP binding"/>
    <property type="evidence" value="ECO:0007669"/>
    <property type="project" value="InterPro"/>
</dbReference>
<dbReference type="InterPro" id="IPR036388">
    <property type="entry name" value="WH-like_DNA-bd_sf"/>
</dbReference>
<evidence type="ECO:0000259" key="13">
    <source>
        <dbReference type="Pfam" id="PF04406"/>
    </source>
</evidence>
<evidence type="ECO:0000256" key="7">
    <source>
        <dbReference type="ARBA" id="ARBA00022842"/>
    </source>
</evidence>
<dbReference type="GO" id="GO:0042138">
    <property type="term" value="P:meiotic DNA double-strand break formation"/>
    <property type="evidence" value="ECO:0007669"/>
    <property type="project" value="InterPro"/>
</dbReference>
<dbReference type="GO" id="GO:0000228">
    <property type="term" value="C:nuclear chromosome"/>
    <property type="evidence" value="ECO:0007669"/>
    <property type="project" value="TreeGrafter"/>
</dbReference>
<dbReference type="EC" id="5.6.2.2" evidence="5"/>
<dbReference type="InterPro" id="IPR034136">
    <property type="entry name" value="TOPRIM_Topo6A/Spo11"/>
</dbReference>
<dbReference type="HOGENOM" id="CLU_037229_0_1_1"/>
<evidence type="ECO:0000313" key="15">
    <source>
        <dbReference type="EMBL" id="KIK27106.1"/>
    </source>
</evidence>
<keyword evidence="6" id="KW-0479">Metal-binding</keyword>
<evidence type="ECO:0000256" key="5">
    <source>
        <dbReference type="ARBA" id="ARBA00012895"/>
    </source>
</evidence>
<reference evidence="15 16" key="1">
    <citation type="submission" date="2014-04" db="EMBL/GenBank/DDBJ databases">
        <authorList>
            <consortium name="DOE Joint Genome Institute"/>
            <person name="Kuo A."/>
            <person name="Kohler A."/>
            <person name="Costa M.D."/>
            <person name="Nagy L.G."/>
            <person name="Floudas D."/>
            <person name="Copeland A."/>
            <person name="Barry K.W."/>
            <person name="Cichocki N."/>
            <person name="Veneault-Fourrey C."/>
            <person name="LaButti K."/>
            <person name="Lindquist E.A."/>
            <person name="Lipzen A."/>
            <person name="Lundell T."/>
            <person name="Morin E."/>
            <person name="Murat C."/>
            <person name="Sun H."/>
            <person name="Tunlid A."/>
            <person name="Henrissat B."/>
            <person name="Grigoriev I.V."/>
            <person name="Hibbett D.S."/>
            <person name="Martin F."/>
            <person name="Nordberg H.P."/>
            <person name="Cantor M.N."/>
            <person name="Hua S.X."/>
        </authorList>
    </citation>
    <scope>NUCLEOTIDE SEQUENCE [LARGE SCALE GENOMIC DNA]</scope>
    <source>
        <strain evidence="15 16">441</strain>
    </source>
</reference>
<dbReference type="GO" id="GO:0007131">
    <property type="term" value="P:reciprocal meiotic recombination"/>
    <property type="evidence" value="ECO:0007669"/>
    <property type="project" value="TreeGrafter"/>
</dbReference>
<evidence type="ECO:0000259" key="14">
    <source>
        <dbReference type="Pfam" id="PF21180"/>
    </source>
</evidence>
<comment type="cofactor">
    <cofactor evidence="2">
        <name>Mg(2+)</name>
        <dbReference type="ChEBI" id="CHEBI:18420"/>
    </cofactor>
</comment>
<feature type="domain" description="Topoisomerase 6 subunit A/Spo11 TOPRIM" evidence="14">
    <location>
        <begin position="187"/>
        <end position="356"/>
    </location>
</feature>
<keyword evidence="10 12" id="KW-0413">Isomerase</keyword>
<evidence type="ECO:0000256" key="9">
    <source>
        <dbReference type="ARBA" id="ARBA00023125"/>
    </source>
</evidence>
<keyword evidence="8 12" id="KW-0799">Topoisomerase</keyword>
<dbReference type="CDD" id="cd00223">
    <property type="entry name" value="TOPRIM_TopoIIB_SPO"/>
    <property type="match status" value="1"/>
</dbReference>
<dbReference type="GO" id="GO:0003677">
    <property type="term" value="F:DNA binding"/>
    <property type="evidence" value="ECO:0007669"/>
    <property type="project" value="UniProtKB-UniRule"/>
</dbReference>
<dbReference type="GO" id="GO:0000706">
    <property type="term" value="P:meiotic DNA double-strand break processing"/>
    <property type="evidence" value="ECO:0007669"/>
    <property type="project" value="TreeGrafter"/>
</dbReference>
<keyword evidence="11" id="KW-0539">Nucleus</keyword>
<dbReference type="AlphaFoldDB" id="A0A0C9ZCV5"/>
<comment type="similarity">
    <text evidence="4 12">Belongs to the TOP6A family.</text>
</comment>
<dbReference type="PANTHER" id="PTHR10848">
    <property type="entry name" value="MEIOTIC RECOMBINATION PROTEIN SPO11"/>
    <property type="match status" value="1"/>
</dbReference>
<comment type="catalytic activity">
    <reaction evidence="1 12">
        <text>ATP-dependent breakage, passage and rejoining of double-stranded DNA.</text>
        <dbReference type="EC" id="5.6.2.2"/>
    </reaction>
</comment>
<evidence type="ECO:0000256" key="4">
    <source>
        <dbReference type="ARBA" id="ARBA00006559"/>
    </source>
</evidence>
<evidence type="ECO:0000256" key="3">
    <source>
        <dbReference type="ARBA" id="ARBA00004123"/>
    </source>
</evidence>
<keyword evidence="16" id="KW-1185">Reference proteome</keyword>
<dbReference type="STRING" id="765257.A0A0C9ZCV5"/>
<evidence type="ECO:0000256" key="8">
    <source>
        <dbReference type="ARBA" id="ARBA00023029"/>
    </source>
</evidence>
<protein>
    <recommendedName>
        <fullName evidence="5">DNA topoisomerase (ATP-hydrolyzing)</fullName>
        <ecNumber evidence="5">5.6.2.2</ecNumber>
    </recommendedName>
</protein>
<dbReference type="Pfam" id="PF04406">
    <property type="entry name" value="TP6A_N"/>
    <property type="match status" value="1"/>
</dbReference>
<reference evidence="16" key="2">
    <citation type="submission" date="2015-01" db="EMBL/GenBank/DDBJ databases">
        <title>Evolutionary Origins and Diversification of the Mycorrhizal Mutualists.</title>
        <authorList>
            <consortium name="DOE Joint Genome Institute"/>
            <consortium name="Mycorrhizal Genomics Consortium"/>
            <person name="Kohler A."/>
            <person name="Kuo A."/>
            <person name="Nagy L.G."/>
            <person name="Floudas D."/>
            <person name="Copeland A."/>
            <person name="Barry K.W."/>
            <person name="Cichocki N."/>
            <person name="Veneault-Fourrey C."/>
            <person name="LaButti K."/>
            <person name="Lindquist E.A."/>
            <person name="Lipzen A."/>
            <person name="Lundell T."/>
            <person name="Morin E."/>
            <person name="Murat C."/>
            <person name="Riley R."/>
            <person name="Ohm R."/>
            <person name="Sun H."/>
            <person name="Tunlid A."/>
            <person name="Henrissat B."/>
            <person name="Grigoriev I.V."/>
            <person name="Hibbett D.S."/>
            <person name="Martin F."/>
        </authorList>
    </citation>
    <scope>NUCLEOTIDE SEQUENCE [LARGE SCALE GENOMIC DNA]</scope>
    <source>
        <strain evidence="16">441</strain>
    </source>
</reference>
<feature type="active site" description="O-(5'-phospho-DNA)-tyrosine intermediate" evidence="12">
    <location>
        <position position="105"/>
    </location>
</feature>
<sequence>MEHLEGLALDILEQMVASIIKPSNAPYNTNARGLSPFNYARYGRLEVTISDRSKEGLNESRRVLRYPVGGNRASSKHIAQLLRIMSYAHRALEQGVPLTKRDIYYRDVILFRSQKIVDRFIDDLAATLQRDRTDLNIRATSKGLICGSCLVIHLLEGGERSRLNDHEGTLIPAEDVGQFEVENRVAWVLVVEKEAIFQTLCRLNFTKHPALPGPGLIVTGKGYPDVATRRLVKMLSDKLPKCIPIVALVDADPYGLDILSVYKYGSHSLRHENENLAAHRVEWLGIRTSELSEFKIDPNMLIPITRHDERKARKMLCRPPENMPVEWRHALMHILKIRRKAELEIFSNARTTSTITEHHPPSLVNYLCKKISRFISGMS</sequence>
<dbReference type="SUPFAM" id="SSF56726">
    <property type="entry name" value="DNA topoisomerase IV, alpha subunit"/>
    <property type="match status" value="1"/>
</dbReference>
<dbReference type="PROSITE" id="PS52041">
    <property type="entry name" value="TOPO_IIB"/>
    <property type="match status" value="1"/>
</dbReference>
<organism evidence="15 16">
    <name type="scientific">Pisolithus microcarpus 441</name>
    <dbReference type="NCBI Taxonomy" id="765257"/>
    <lineage>
        <taxon>Eukaryota</taxon>
        <taxon>Fungi</taxon>
        <taxon>Dikarya</taxon>
        <taxon>Basidiomycota</taxon>
        <taxon>Agaricomycotina</taxon>
        <taxon>Agaricomycetes</taxon>
        <taxon>Agaricomycetidae</taxon>
        <taxon>Boletales</taxon>
        <taxon>Sclerodermatineae</taxon>
        <taxon>Pisolithaceae</taxon>
        <taxon>Pisolithus</taxon>
    </lineage>
</organism>
<dbReference type="InterPro" id="IPR036078">
    <property type="entry name" value="Spo11/TopoVI_A_sf"/>
</dbReference>
<dbReference type="InterPro" id="IPR013048">
    <property type="entry name" value="Meiotic_Spo11"/>
</dbReference>